<sequence length="104" mass="12614">MIILIINHCIENEGYTVNPAIDAQYERDGLLGRVRPLIREYESHRGRYQKTNRQLAARLDQELRVIRELERELSRASRTLDQQRYRAYEQRYFRHQSRLKELLG</sequence>
<accession>A0A7R9LUY0</accession>
<evidence type="ECO:0000313" key="2">
    <source>
        <dbReference type="EMBL" id="CAD7648386.1"/>
    </source>
</evidence>
<reference evidence="2" key="1">
    <citation type="submission" date="2020-11" db="EMBL/GenBank/DDBJ databases">
        <authorList>
            <person name="Tran Van P."/>
        </authorList>
    </citation>
    <scope>NUCLEOTIDE SEQUENCE</scope>
</reference>
<evidence type="ECO:0000313" key="3">
    <source>
        <dbReference type="Proteomes" id="UP000728032"/>
    </source>
</evidence>
<keyword evidence="1" id="KW-0175">Coiled coil</keyword>
<feature type="coiled-coil region" evidence="1">
    <location>
        <begin position="52"/>
        <end position="86"/>
    </location>
</feature>
<protein>
    <submittedName>
        <fullName evidence="2">Uncharacterized protein</fullName>
    </submittedName>
</protein>
<dbReference type="Proteomes" id="UP000728032">
    <property type="component" value="Unassembled WGS sequence"/>
</dbReference>
<organism evidence="2">
    <name type="scientific">Oppiella nova</name>
    <dbReference type="NCBI Taxonomy" id="334625"/>
    <lineage>
        <taxon>Eukaryota</taxon>
        <taxon>Metazoa</taxon>
        <taxon>Ecdysozoa</taxon>
        <taxon>Arthropoda</taxon>
        <taxon>Chelicerata</taxon>
        <taxon>Arachnida</taxon>
        <taxon>Acari</taxon>
        <taxon>Acariformes</taxon>
        <taxon>Sarcoptiformes</taxon>
        <taxon>Oribatida</taxon>
        <taxon>Brachypylina</taxon>
        <taxon>Oppioidea</taxon>
        <taxon>Oppiidae</taxon>
        <taxon>Oppiella</taxon>
    </lineage>
</organism>
<dbReference type="EMBL" id="OC917964">
    <property type="protein sequence ID" value="CAD7648386.1"/>
    <property type="molecule type" value="Genomic_DNA"/>
</dbReference>
<proteinExistence type="predicted"/>
<name>A0A7R9LUY0_9ACAR</name>
<evidence type="ECO:0000256" key="1">
    <source>
        <dbReference type="SAM" id="Coils"/>
    </source>
</evidence>
<dbReference type="EMBL" id="CAJPVJ010003139">
    <property type="protein sequence ID" value="CAG2167217.1"/>
    <property type="molecule type" value="Genomic_DNA"/>
</dbReference>
<dbReference type="AlphaFoldDB" id="A0A7R9LUY0"/>
<gene>
    <name evidence="2" type="ORF">ONB1V03_LOCUS6729</name>
</gene>
<keyword evidence="3" id="KW-1185">Reference proteome</keyword>
<dbReference type="OrthoDB" id="6531404at2759"/>